<evidence type="ECO:0000313" key="8">
    <source>
        <dbReference type="EMBL" id="VAV87915.1"/>
    </source>
</evidence>
<name>A0A3B0RX29_9ZZZZ</name>
<organism evidence="8">
    <name type="scientific">hydrothermal vent metagenome</name>
    <dbReference type="NCBI Taxonomy" id="652676"/>
    <lineage>
        <taxon>unclassified sequences</taxon>
        <taxon>metagenomes</taxon>
        <taxon>ecological metagenomes</taxon>
    </lineage>
</organism>
<reference evidence="8" key="1">
    <citation type="submission" date="2018-06" db="EMBL/GenBank/DDBJ databases">
        <authorList>
            <person name="Zhirakovskaya E."/>
        </authorList>
    </citation>
    <scope>NUCLEOTIDE SEQUENCE</scope>
</reference>
<evidence type="ECO:0000256" key="3">
    <source>
        <dbReference type="ARBA" id="ARBA00022475"/>
    </source>
</evidence>
<dbReference type="GO" id="GO:0005886">
    <property type="term" value="C:plasma membrane"/>
    <property type="evidence" value="ECO:0007669"/>
    <property type="project" value="UniProtKB-SubCell"/>
</dbReference>
<dbReference type="InterPro" id="IPR002781">
    <property type="entry name" value="TM_pro_TauE-like"/>
</dbReference>
<keyword evidence="3" id="KW-1003">Cell membrane</keyword>
<feature type="transmembrane region" description="Helical" evidence="7">
    <location>
        <begin position="223"/>
        <end position="241"/>
    </location>
</feature>
<dbReference type="PANTHER" id="PTHR30269:SF0">
    <property type="entry name" value="MEMBRANE TRANSPORTER PROTEIN YFCA-RELATED"/>
    <property type="match status" value="1"/>
</dbReference>
<feature type="transmembrane region" description="Helical" evidence="7">
    <location>
        <begin position="45"/>
        <end position="61"/>
    </location>
</feature>
<evidence type="ECO:0000256" key="7">
    <source>
        <dbReference type="SAM" id="Phobius"/>
    </source>
</evidence>
<feature type="transmembrane region" description="Helical" evidence="7">
    <location>
        <begin position="174"/>
        <end position="195"/>
    </location>
</feature>
<keyword evidence="4 7" id="KW-0812">Transmembrane</keyword>
<evidence type="ECO:0000256" key="6">
    <source>
        <dbReference type="ARBA" id="ARBA00023136"/>
    </source>
</evidence>
<protein>
    <submittedName>
        <fullName evidence="8">Uncharacterized UPF0721 integral membrane protein</fullName>
    </submittedName>
</protein>
<proteinExistence type="predicted"/>
<keyword evidence="5 7" id="KW-1133">Transmembrane helix</keyword>
<dbReference type="EMBL" id="UOEC01000035">
    <property type="protein sequence ID" value="VAV87915.1"/>
    <property type="molecule type" value="Genomic_DNA"/>
</dbReference>
<accession>A0A3B0RX29</accession>
<sequence>MTSYIVITVAAFFAGILNAIAGGGSFLTFPALIFAGVPPVAANATSTLAVFPGYLGSAVGFKDDIAKVPRATVIRYVIIALIGGLAGSLILLATSDRLFSAIVPWLLLFATLLFAFGDTLRARLAQAKLPEKTALMAVSVYGGYFNGGLGIILLSLFSALGMRDLNQMNGLKSGLSFVLSAISVATFAVAGIIYWSEAGVMMIASTIGGYAGAHVAKALPKHVIRGFIIAVGLVMSAVFFIK</sequence>
<dbReference type="InterPro" id="IPR052017">
    <property type="entry name" value="TSUP"/>
</dbReference>
<feature type="transmembrane region" description="Helical" evidence="7">
    <location>
        <begin position="138"/>
        <end position="162"/>
    </location>
</feature>
<comment type="subcellular location">
    <subcellularLocation>
        <location evidence="1">Cell membrane</location>
        <topology evidence="1">Multi-pass membrane protein</topology>
    </subcellularLocation>
</comment>
<dbReference type="AlphaFoldDB" id="A0A3B0RX29"/>
<evidence type="ECO:0000256" key="2">
    <source>
        <dbReference type="ARBA" id="ARBA00022448"/>
    </source>
</evidence>
<keyword evidence="2" id="KW-0813">Transport</keyword>
<feature type="transmembrane region" description="Helical" evidence="7">
    <location>
        <begin position="98"/>
        <end position="117"/>
    </location>
</feature>
<dbReference type="Pfam" id="PF01925">
    <property type="entry name" value="TauE"/>
    <property type="match status" value="1"/>
</dbReference>
<evidence type="ECO:0000256" key="1">
    <source>
        <dbReference type="ARBA" id="ARBA00004651"/>
    </source>
</evidence>
<keyword evidence="6 7" id="KW-0472">Membrane</keyword>
<evidence type="ECO:0000256" key="4">
    <source>
        <dbReference type="ARBA" id="ARBA00022692"/>
    </source>
</evidence>
<dbReference type="PANTHER" id="PTHR30269">
    <property type="entry name" value="TRANSMEMBRANE PROTEIN YFCA"/>
    <property type="match status" value="1"/>
</dbReference>
<evidence type="ECO:0000256" key="5">
    <source>
        <dbReference type="ARBA" id="ARBA00022989"/>
    </source>
</evidence>
<feature type="transmembrane region" description="Helical" evidence="7">
    <location>
        <begin position="73"/>
        <end position="92"/>
    </location>
</feature>
<gene>
    <name evidence="8" type="ORF">MNBD_ALPHA08-2397</name>
</gene>